<dbReference type="PANTHER" id="PTHR30024">
    <property type="entry name" value="ALIPHATIC SULFONATES-BINDING PROTEIN-RELATED"/>
    <property type="match status" value="1"/>
</dbReference>
<comment type="similarity">
    <text evidence="1">Belongs to the bacterial solute-binding protein SsuA/TauA family.</text>
</comment>
<dbReference type="PANTHER" id="PTHR30024:SF42">
    <property type="entry name" value="ALIPHATIC SULFONATES-BINDING PROTEIN-RELATED"/>
    <property type="match status" value="1"/>
</dbReference>
<evidence type="ECO:0000256" key="2">
    <source>
        <dbReference type="SAM" id="SignalP"/>
    </source>
</evidence>
<feature type="signal peptide" evidence="2">
    <location>
        <begin position="1"/>
        <end position="41"/>
    </location>
</feature>
<feature type="chain" id="PRO_5016810752" evidence="2">
    <location>
        <begin position="42"/>
        <end position="360"/>
    </location>
</feature>
<keyword evidence="2" id="KW-0732">Signal</keyword>
<dbReference type="InterPro" id="IPR015168">
    <property type="entry name" value="SsuA/THI5"/>
</dbReference>
<dbReference type="SMART" id="SM00062">
    <property type="entry name" value="PBPb"/>
    <property type="match status" value="1"/>
</dbReference>
<sequence>MWKIRVPRAHRRSGRPYGRVAAVALAVSVLGLAAACGTSSAAGGGSSSGGGGAVLKLQDPGNAGPLAYAKREGILEKRLKAVGATVEWGGSYASFTATVDAVHSGSVNVLAGAISPAVGYLANSPDIKIFSVTDPITDPSAPQTDGLVVKPDSPITSVKDLAGKQVAVNKGGKGEYLLLLALEDAGVPVDQVKRVYLNPDQGAAAFATGKVDAWWAIVKAYPEAVAKGARVLVHGRDLDDKDLTILAARDELLRRHPEAVRVYLEVLQELTEEARKTPEKFENVFLTQGPTAVTGARLDLDIATARYANIPRYAAKEDGANIRAVSDLFRRYGVVTAEIRPDDVLFDLKAAAGSTPAASG</sequence>
<dbReference type="Gene3D" id="3.40.190.10">
    <property type="entry name" value="Periplasmic binding protein-like II"/>
    <property type="match status" value="2"/>
</dbReference>
<evidence type="ECO:0000313" key="5">
    <source>
        <dbReference type="Proteomes" id="UP000253094"/>
    </source>
</evidence>
<feature type="domain" description="Solute-binding protein family 3/N-terminal" evidence="3">
    <location>
        <begin position="54"/>
        <end position="278"/>
    </location>
</feature>
<organism evidence="4 5">
    <name type="scientific">Sphaerisporangium album</name>
    <dbReference type="NCBI Taxonomy" id="509200"/>
    <lineage>
        <taxon>Bacteria</taxon>
        <taxon>Bacillati</taxon>
        <taxon>Actinomycetota</taxon>
        <taxon>Actinomycetes</taxon>
        <taxon>Streptosporangiales</taxon>
        <taxon>Streptosporangiaceae</taxon>
        <taxon>Sphaerisporangium</taxon>
    </lineage>
</organism>
<reference evidence="4 5" key="1">
    <citation type="submission" date="2018-06" db="EMBL/GenBank/DDBJ databases">
        <title>Sphaerisporangium craniellae sp. nov., isolated from a marine sponge in the South China Sea.</title>
        <authorList>
            <person name="Li L."/>
        </authorList>
    </citation>
    <scope>NUCLEOTIDE SEQUENCE [LARGE SCALE GENOMIC DNA]</scope>
    <source>
        <strain evidence="4 5">CCTCC AA 208026</strain>
    </source>
</reference>
<name>A0A367FQV1_9ACTN</name>
<proteinExistence type="inferred from homology"/>
<dbReference type="EMBL" id="QOIL01000002">
    <property type="protein sequence ID" value="RCG32763.1"/>
    <property type="molecule type" value="Genomic_DNA"/>
</dbReference>
<dbReference type="AlphaFoldDB" id="A0A367FQV1"/>
<dbReference type="Pfam" id="PF09084">
    <property type="entry name" value="NMT1"/>
    <property type="match status" value="1"/>
</dbReference>
<dbReference type="OrthoDB" id="506623at2"/>
<evidence type="ECO:0000313" key="4">
    <source>
        <dbReference type="EMBL" id="RCG32763.1"/>
    </source>
</evidence>
<dbReference type="SUPFAM" id="SSF53850">
    <property type="entry name" value="Periplasmic binding protein-like II"/>
    <property type="match status" value="1"/>
</dbReference>
<evidence type="ECO:0000256" key="1">
    <source>
        <dbReference type="ARBA" id="ARBA00010742"/>
    </source>
</evidence>
<accession>A0A367FQV1</accession>
<evidence type="ECO:0000259" key="3">
    <source>
        <dbReference type="SMART" id="SM00062"/>
    </source>
</evidence>
<dbReference type="InterPro" id="IPR001638">
    <property type="entry name" value="Solute-binding_3/MltF_N"/>
</dbReference>
<keyword evidence="5" id="KW-1185">Reference proteome</keyword>
<protein>
    <submittedName>
        <fullName evidence="4">Aliphatic sulfonate ABC transporter substrate-binding protein</fullName>
    </submittedName>
</protein>
<comment type="caution">
    <text evidence="4">The sequence shown here is derived from an EMBL/GenBank/DDBJ whole genome shotgun (WGS) entry which is preliminary data.</text>
</comment>
<dbReference type="Proteomes" id="UP000253094">
    <property type="component" value="Unassembled WGS sequence"/>
</dbReference>
<gene>
    <name evidence="4" type="ORF">DQ384_04620</name>
</gene>